<reference evidence="2 3" key="1">
    <citation type="submission" date="2024-04" db="EMBL/GenBank/DDBJ databases">
        <title>Tritrichomonas musculus Genome.</title>
        <authorList>
            <person name="Alves-Ferreira E."/>
            <person name="Grigg M."/>
            <person name="Lorenzi H."/>
            <person name="Galac M."/>
        </authorList>
    </citation>
    <scope>NUCLEOTIDE SEQUENCE [LARGE SCALE GENOMIC DNA]</scope>
    <source>
        <strain evidence="2 3">EAF2021</strain>
    </source>
</reference>
<evidence type="ECO:0008006" key="4">
    <source>
        <dbReference type="Google" id="ProtNLM"/>
    </source>
</evidence>
<sequence>MKSIKKKLKVKKKKPNTFNLLNEDDNSEINEIVEIQLLSAIVRVKFSLLCKYSNLIREEYHINDARNNLSAIFQNYQNEYNIKERSIVTFVNFISEKDVELKCDEYCDLSVLSQFFKVNKLMQILKRYLRSNSEDIGLISNLIIEQNSSKSSYIIAFDDICADMEEILIKNIEDCLQNDEFGKLPISTIYRIIVKSIEKVPTDLLYDFINESIEDRFALFNFIRIKDLSDDKLDHLLNEIEEKPTFYFDYIKNDFEYLKLIREDLLSKKELVSSLSDEKNQLKSIIDDLQEENSQLRDKTNQLETMNDSLKKENNEFKLQIDQSQSHFLLLSNRLKKDKEDIKSKLNEYIESNEYYEKESNFYLNLCKTIFPRIDLNKIMVSDKPLLHSACEIGNIDIVKYIISLNKVNINSTDIFK</sequence>
<comment type="caution">
    <text evidence="2">The sequence shown here is derived from an EMBL/GenBank/DDBJ whole genome shotgun (WGS) entry which is preliminary data.</text>
</comment>
<proteinExistence type="predicted"/>
<accession>A0ABR2L2J0</accession>
<name>A0ABR2L2J0_9EUKA</name>
<gene>
    <name evidence="2" type="ORF">M9Y10_015485</name>
</gene>
<keyword evidence="1" id="KW-0175">Coiled coil</keyword>
<evidence type="ECO:0000313" key="3">
    <source>
        <dbReference type="Proteomes" id="UP001470230"/>
    </source>
</evidence>
<evidence type="ECO:0000256" key="1">
    <source>
        <dbReference type="SAM" id="Coils"/>
    </source>
</evidence>
<organism evidence="2 3">
    <name type="scientific">Tritrichomonas musculus</name>
    <dbReference type="NCBI Taxonomy" id="1915356"/>
    <lineage>
        <taxon>Eukaryota</taxon>
        <taxon>Metamonada</taxon>
        <taxon>Parabasalia</taxon>
        <taxon>Tritrichomonadida</taxon>
        <taxon>Tritrichomonadidae</taxon>
        <taxon>Tritrichomonas</taxon>
    </lineage>
</organism>
<feature type="coiled-coil region" evidence="1">
    <location>
        <begin position="272"/>
        <end position="359"/>
    </location>
</feature>
<dbReference type="InterPro" id="IPR036770">
    <property type="entry name" value="Ankyrin_rpt-contain_sf"/>
</dbReference>
<keyword evidence="3" id="KW-1185">Reference proteome</keyword>
<dbReference type="Gene3D" id="1.25.40.20">
    <property type="entry name" value="Ankyrin repeat-containing domain"/>
    <property type="match status" value="1"/>
</dbReference>
<dbReference type="Proteomes" id="UP001470230">
    <property type="component" value="Unassembled WGS sequence"/>
</dbReference>
<protein>
    <recommendedName>
        <fullName evidence="4">DUF3447 domain-containing protein</fullName>
    </recommendedName>
</protein>
<evidence type="ECO:0000313" key="2">
    <source>
        <dbReference type="EMBL" id="KAK8897529.1"/>
    </source>
</evidence>
<dbReference type="EMBL" id="JAPFFF010000002">
    <property type="protein sequence ID" value="KAK8897529.1"/>
    <property type="molecule type" value="Genomic_DNA"/>
</dbReference>